<dbReference type="KEGG" id="tsin:OXH18_06415"/>
<dbReference type="PROSITE" id="PS51007">
    <property type="entry name" value="CYTC"/>
    <property type="match status" value="1"/>
</dbReference>
<evidence type="ECO:0000313" key="12">
    <source>
        <dbReference type="Proteomes" id="UP001163152"/>
    </source>
</evidence>
<keyword evidence="8" id="KW-0793">Thylakoid</keyword>
<evidence type="ECO:0000256" key="4">
    <source>
        <dbReference type="ARBA" id="ARBA00022617"/>
    </source>
</evidence>
<evidence type="ECO:0000256" key="3">
    <source>
        <dbReference type="ARBA" id="ARBA00022448"/>
    </source>
</evidence>
<comment type="subcellular location">
    <subcellularLocation>
        <location evidence="1">Cellular thylakoid lumen</location>
    </subcellularLocation>
</comment>
<evidence type="ECO:0000259" key="10">
    <source>
        <dbReference type="PROSITE" id="PS51007"/>
    </source>
</evidence>
<evidence type="ECO:0000256" key="7">
    <source>
        <dbReference type="ARBA" id="ARBA00023004"/>
    </source>
</evidence>
<evidence type="ECO:0000256" key="5">
    <source>
        <dbReference type="ARBA" id="ARBA00022723"/>
    </source>
</evidence>
<reference evidence="11" key="1">
    <citation type="submission" date="2022-12" db="EMBL/GenBank/DDBJ databases">
        <title>Polyphasic identification of a Novel Hot-Spring Cyanobacterium Ocullathermofonsia sinensis gen nov. sp. nov. and Genomic Insights on its Adaptations to the Thermal Habitat.</title>
        <authorList>
            <person name="Daroch M."/>
            <person name="Tang J."/>
            <person name="Jiang Y."/>
        </authorList>
    </citation>
    <scope>NUCLEOTIDE SEQUENCE</scope>
    <source>
        <strain evidence="11">PKUAC-SCTA174</strain>
    </source>
</reference>
<keyword evidence="6" id="KW-0249">Electron transport</keyword>
<dbReference type="InterPro" id="IPR008168">
    <property type="entry name" value="Cyt_C_IC"/>
</dbReference>
<dbReference type="GO" id="GO:0009055">
    <property type="term" value="F:electron transfer activity"/>
    <property type="evidence" value="ECO:0007669"/>
    <property type="project" value="InterPro"/>
</dbReference>
<keyword evidence="5 9" id="KW-0479">Metal-binding</keyword>
<dbReference type="InterPro" id="IPR009056">
    <property type="entry name" value="Cyt_c-like_dom"/>
</dbReference>
<keyword evidence="4 9" id="KW-0349">Heme</keyword>
<evidence type="ECO:0000313" key="11">
    <source>
        <dbReference type="EMBL" id="WAL61615.1"/>
    </source>
</evidence>
<evidence type="ECO:0000256" key="1">
    <source>
        <dbReference type="ARBA" id="ARBA00004518"/>
    </source>
</evidence>
<dbReference type="PRINTS" id="PR00605">
    <property type="entry name" value="CYTCHROMECIC"/>
</dbReference>
<dbReference type="SUPFAM" id="SSF46626">
    <property type="entry name" value="Cytochrome c"/>
    <property type="match status" value="1"/>
</dbReference>
<sequence length="120" mass="13185">MLKNFARRLAIGCITLITPWFLLCAPVMALNLSSVDHGAQVFSVHCAGCHVNGGNIVRRGKNLKLKTLQRHHIDSLEAIGEIVANGRGIMSAYGDRLSEQEITDVSAYVLQQAEQGWKNK</sequence>
<dbReference type="PANTHER" id="PTHR34688">
    <property type="entry name" value="CYTOCHROME C6, CHLOROPLASTIC"/>
    <property type="match status" value="1"/>
</dbReference>
<dbReference type="EMBL" id="CP113797">
    <property type="protein sequence ID" value="WAL61615.1"/>
    <property type="molecule type" value="Genomic_DNA"/>
</dbReference>
<keyword evidence="12" id="KW-1185">Reference proteome</keyword>
<dbReference type="GO" id="GO:0031979">
    <property type="term" value="C:plasma membrane-derived thylakoid lumen"/>
    <property type="evidence" value="ECO:0007669"/>
    <property type="project" value="UniProtKB-SubCell"/>
</dbReference>
<gene>
    <name evidence="11" type="ORF">OXH18_06415</name>
</gene>
<accession>A0A9E8ZE17</accession>
<dbReference type="InterPro" id="IPR023655">
    <property type="entry name" value="Cyt_C6"/>
</dbReference>
<keyword evidence="3" id="KW-0813">Transport</keyword>
<dbReference type="Gene3D" id="1.10.760.10">
    <property type="entry name" value="Cytochrome c-like domain"/>
    <property type="match status" value="1"/>
</dbReference>
<dbReference type="Proteomes" id="UP001163152">
    <property type="component" value="Chromosome"/>
</dbReference>
<dbReference type="GO" id="GO:0005506">
    <property type="term" value="F:iron ion binding"/>
    <property type="evidence" value="ECO:0007669"/>
    <property type="project" value="InterPro"/>
</dbReference>
<feature type="domain" description="Cytochrome c" evidence="10">
    <location>
        <begin position="33"/>
        <end position="113"/>
    </location>
</feature>
<evidence type="ECO:0000256" key="2">
    <source>
        <dbReference type="ARBA" id="ARBA00009650"/>
    </source>
</evidence>
<protein>
    <submittedName>
        <fullName evidence="11">C-type cytochrome</fullName>
    </submittedName>
</protein>
<evidence type="ECO:0000256" key="9">
    <source>
        <dbReference type="PROSITE-ProRule" id="PRU00433"/>
    </source>
</evidence>
<dbReference type="Pfam" id="PF13442">
    <property type="entry name" value="Cytochrome_CBB3"/>
    <property type="match status" value="1"/>
</dbReference>
<proteinExistence type="inferred from homology"/>
<dbReference type="GO" id="GO:0020037">
    <property type="term" value="F:heme binding"/>
    <property type="evidence" value="ECO:0007669"/>
    <property type="project" value="InterPro"/>
</dbReference>
<evidence type="ECO:0000256" key="6">
    <source>
        <dbReference type="ARBA" id="ARBA00022982"/>
    </source>
</evidence>
<keyword evidence="7 9" id="KW-0408">Iron</keyword>
<dbReference type="InterPro" id="IPR036909">
    <property type="entry name" value="Cyt_c-like_dom_sf"/>
</dbReference>
<evidence type="ECO:0000256" key="8">
    <source>
        <dbReference type="ARBA" id="ARBA00023078"/>
    </source>
</evidence>
<dbReference type="AlphaFoldDB" id="A0A9E8ZE17"/>
<dbReference type="PANTHER" id="PTHR34688:SF2">
    <property type="entry name" value="CYTOCHROME C6, CHLOROPLASTIC"/>
    <property type="match status" value="1"/>
</dbReference>
<comment type="similarity">
    <text evidence="2">Belongs to the cytochrome c family. PetJ subfamily.</text>
</comment>
<name>A0A9E8ZE17_9CYAN</name>
<organism evidence="11 12">
    <name type="scientific">Thermocoleostomius sinensis A174</name>
    <dbReference type="NCBI Taxonomy" id="2016057"/>
    <lineage>
        <taxon>Bacteria</taxon>
        <taxon>Bacillati</taxon>
        <taxon>Cyanobacteriota</taxon>
        <taxon>Cyanophyceae</taxon>
        <taxon>Oculatellales</taxon>
        <taxon>Oculatellaceae</taxon>
        <taxon>Thermocoleostomius</taxon>
    </lineage>
</organism>